<evidence type="ECO:0000256" key="2">
    <source>
        <dbReference type="ARBA" id="ARBA00022723"/>
    </source>
</evidence>
<dbReference type="GO" id="GO:0005694">
    <property type="term" value="C:chromosome"/>
    <property type="evidence" value="ECO:0007669"/>
    <property type="project" value="UniProtKB-SubCell"/>
</dbReference>
<evidence type="ECO:0000313" key="10">
    <source>
        <dbReference type="EMBL" id="KAK1423602.1"/>
    </source>
</evidence>
<dbReference type="InterPro" id="IPR003604">
    <property type="entry name" value="Matrin/U1-like-C_Znf_C2H2"/>
</dbReference>
<evidence type="ECO:0000259" key="9">
    <source>
        <dbReference type="SMART" id="SM00451"/>
    </source>
</evidence>
<keyword evidence="3" id="KW-0863">Zinc-finger</keyword>
<dbReference type="InterPro" id="IPR013087">
    <property type="entry name" value="Znf_C2H2_type"/>
</dbReference>
<feature type="coiled-coil region" evidence="7">
    <location>
        <begin position="344"/>
        <end position="371"/>
    </location>
</feature>
<keyword evidence="2" id="KW-0479">Metal-binding</keyword>
<keyword evidence="11" id="KW-1185">Reference proteome</keyword>
<feature type="compositionally biased region" description="Polar residues" evidence="8">
    <location>
        <begin position="165"/>
        <end position="180"/>
    </location>
</feature>
<dbReference type="Proteomes" id="UP001229421">
    <property type="component" value="Unassembled WGS sequence"/>
</dbReference>
<keyword evidence="5 7" id="KW-0175">Coiled coil</keyword>
<dbReference type="GO" id="GO:0033260">
    <property type="term" value="P:nuclear DNA replication"/>
    <property type="evidence" value="ECO:0007669"/>
    <property type="project" value="TreeGrafter"/>
</dbReference>
<evidence type="ECO:0000256" key="4">
    <source>
        <dbReference type="ARBA" id="ARBA00022833"/>
    </source>
</evidence>
<organism evidence="10 11">
    <name type="scientific">Tagetes erecta</name>
    <name type="common">African marigold</name>
    <dbReference type="NCBI Taxonomy" id="13708"/>
    <lineage>
        <taxon>Eukaryota</taxon>
        <taxon>Viridiplantae</taxon>
        <taxon>Streptophyta</taxon>
        <taxon>Embryophyta</taxon>
        <taxon>Tracheophyta</taxon>
        <taxon>Spermatophyta</taxon>
        <taxon>Magnoliopsida</taxon>
        <taxon>eudicotyledons</taxon>
        <taxon>Gunneridae</taxon>
        <taxon>Pentapetalae</taxon>
        <taxon>asterids</taxon>
        <taxon>campanulids</taxon>
        <taxon>Asterales</taxon>
        <taxon>Asteraceae</taxon>
        <taxon>Asteroideae</taxon>
        <taxon>Heliantheae alliance</taxon>
        <taxon>Tageteae</taxon>
        <taxon>Tagetes</taxon>
    </lineage>
</organism>
<evidence type="ECO:0000256" key="1">
    <source>
        <dbReference type="ARBA" id="ARBA00004123"/>
    </source>
</evidence>
<accession>A0AAD8NWG1</accession>
<dbReference type="GO" id="GO:0005681">
    <property type="term" value="C:spliceosomal complex"/>
    <property type="evidence" value="ECO:0007669"/>
    <property type="project" value="InterPro"/>
</dbReference>
<dbReference type="SMART" id="SM00451">
    <property type="entry name" value="ZnF_U1"/>
    <property type="match status" value="1"/>
</dbReference>
<feature type="domain" description="U1-type" evidence="9">
    <location>
        <begin position="101"/>
        <end position="135"/>
    </location>
</feature>
<keyword evidence="4" id="KW-0862">Zinc</keyword>
<dbReference type="Pfam" id="PF12874">
    <property type="entry name" value="zf-met"/>
    <property type="match status" value="1"/>
</dbReference>
<evidence type="ECO:0000256" key="7">
    <source>
        <dbReference type="SAM" id="Coils"/>
    </source>
</evidence>
<dbReference type="GO" id="GO:0051301">
    <property type="term" value="P:cell division"/>
    <property type="evidence" value="ECO:0007669"/>
    <property type="project" value="UniProtKB-KW"/>
</dbReference>
<dbReference type="GO" id="GO:0044773">
    <property type="term" value="P:mitotic DNA damage checkpoint signaling"/>
    <property type="evidence" value="ECO:0007669"/>
    <property type="project" value="TreeGrafter"/>
</dbReference>
<dbReference type="GO" id="GO:0033314">
    <property type="term" value="P:mitotic DNA replication checkpoint signaling"/>
    <property type="evidence" value="ECO:0007669"/>
    <property type="project" value="TreeGrafter"/>
</dbReference>
<sequence length="428" mass="48013">MIHIYSNDEEKLVKMVVKVHGDGGKATVGIWSRDTILFLVVHHQTEATTAATRHHRSSSIIHRRKVIMDAQAKKKALYRAKLKAQKQDKRIDSPLVRYNESDQPVCKVCDIVLKSESAWSAHQISAKHREAIQNVKAAASRANNVKPGASTEYSKAKAEPPAETYKSQTRPPQAQPQSGLPPNFFDNPETKTKQNASRVNNVKPGASTEYNKAKSEPPAETHKSQSRPPQALPQSGLPPNFFDNPETKQNETNNAKLMDKKKKLGSAQAEAAYPFDGENKRVEVSSGTVAENVGDGTQASQTQALPEGFFDDKDADLRARGITPVKLDIKDEYKEFEKLIQEDLKEVDNRLEEEEYDAAEMIEEAETVEQKFCRERVEMFKRKKMELKAARSAKRSKKSQVVEKESSLDESSSDEDSDDAVDWRAKHL</sequence>
<feature type="compositionally biased region" description="Acidic residues" evidence="8">
    <location>
        <begin position="411"/>
        <end position="420"/>
    </location>
</feature>
<reference evidence="10" key="1">
    <citation type="journal article" date="2023" name="bioRxiv">
        <title>Improved chromosome-level genome assembly for marigold (Tagetes erecta).</title>
        <authorList>
            <person name="Jiang F."/>
            <person name="Yuan L."/>
            <person name="Wang S."/>
            <person name="Wang H."/>
            <person name="Xu D."/>
            <person name="Wang A."/>
            <person name="Fan W."/>
        </authorList>
    </citation>
    <scope>NUCLEOTIDE SEQUENCE</scope>
    <source>
        <strain evidence="10">WSJ</strain>
        <tissue evidence="10">Leaf</tissue>
    </source>
</reference>
<dbReference type="PANTHER" id="PTHR13278:SF0">
    <property type="entry name" value="ZINC FINGER PROTEIN 830"/>
    <property type="match status" value="1"/>
</dbReference>
<dbReference type="PANTHER" id="PTHR13278">
    <property type="entry name" value="ZINC FINGER PROTEIN 830"/>
    <property type="match status" value="1"/>
</dbReference>
<protein>
    <recommendedName>
        <fullName evidence="9">U1-type domain-containing protein</fullName>
    </recommendedName>
</protein>
<comment type="subcellular location">
    <subcellularLocation>
        <location evidence="1">Nucleus</location>
    </subcellularLocation>
</comment>
<feature type="region of interest" description="Disordered" evidence="8">
    <location>
        <begin position="388"/>
        <end position="428"/>
    </location>
</feature>
<feature type="region of interest" description="Disordered" evidence="8">
    <location>
        <begin position="138"/>
        <end position="253"/>
    </location>
</feature>
<dbReference type="AlphaFoldDB" id="A0AAD8NWG1"/>
<feature type="compositionally biased region" description="Basic and acidic residues" evidence="8">
    <location>
        <begin position="211"/>
        <end position="223"/>
    </location>
</feature>
<dbReference type="InterPro" id="IPR036236">
    <property type="entry name" value="Znf_C2H2_sf"/>
</dbReference>
<evidence type="ECO:0000256" key="5">
    <source>
        <dbReference type="ARBA" id="ARBA00023054"/>
    </source>
</evidence>
<name>A0AAD8NWG1_TARER</name>
<dbReference type="GO" id="GO:0003676">
    <property type="term" value="F:nucleic acid binding"/>
    <property type="evidence" value="ECO:0007669"/>
    <property type="project" value="InterPro"/>
</dbReference>
<dbReference type="GO" id="GO:0016607">
    <property type="term" value="C:nuclear speck"/>
    <property type="evidence" value="ECO:0007669"/>
    <property type="project" value="UniProtKB-SubCell"/>
</dbReference>
<feature type="compositionally biased region" description="Basic residues" evidence="8">
    <location>
        <begin position="388"/>
        <end position="398"/>
    </location>
</feature>
<comment type="caution">
    <text evidence="10">The sequence shown here is derived from an EMBL/GenBank/DDBJ whole genome shotgun (WGS) entry which is preliminary data.</text>
</comment>
<dbReference type="EMBL" id="JAUHHV010000005">
    <property type="protein sequence ID" value="KAK1423602.1"/>
    <property type="molecule type" value="Genomic_DNA"/>
</dbReference>
<dbReference type="SUPFAM" id="SSF57667">
    <property type="entry name" value="beta-beta-alpha zinc fingers"/>
    <property type="match status" value="1"/>
</dbReference>
<gene>
    <name evidence="10" type="ORF">QVD17_18907</name>
</gene>
<evidence type="ECO:0000313" key="11">
    <source>
        <dbReference type="Proteomes" id="UP001229421"/>
    </source>
</evidence>
<dbReference type="InterPro" id="IPR040050">
    <property type="entry name" value="ZNF830-like"/>
</dbReference>
<keyword evidence="6" id="KW-0539">Nucleus</keyword>
<evidence type="ECO:0000256" key="8">
    <source>
        <dbReference type="SAM" id="MobiDB-lite"/>
    </source>
</evidence>
<evidence type="ECO:0000256" key="6">
    <source>
        <dbReference type="ARBA" id="ARBA00023242"/>
    </source>
</evidence>
<evidence type="ECO:0000256" key="3">
    <source>
        <dbReference type="ARBA" id="ARBA00022771"/>
    </source>
</evidence>
<dbReference type="GO" id="GO:0008270">
    <property type="term" value="F:zinc ion binding"/>
    <property type="evidence" value="ECO:0007669"/>
    <property type="project" value="UniProtKB-KW"/>
</dbReference>
<proteinExistence type="predicted"/>